<dbReference type="Pfam" id="PF01124">
    <property type="entry name" value="MAPEG"/>
    <property type="match status" value="1"/>
</dbReference>
<dbReference type="RefSeq" id="WP_185800726.1">
    <property type="nucleotide sequence ID" value="NZ_JACJVJ010000001.1"/>
</dbReference>
<evidence type="ECO:0000313" key="7">
    <source>
        <dbReference type="Proteomes" id="UP000564378"/>
    </source>
</evidence>
<accession>A0A842I180</accession>
<keyword evidence="3 5" id="KW-1133">Transmembrane helix</keyword>
<name>A0A842I180_9SPHN</name>
<dbReference type="InterPro" id="IPR023352">
    <property type="entry name" value="MAPEG-like_dom_sf"/>
</dbReference>
<organism evidence="6 7">
    <name type="scientific">Parasphingopyxis marina</name>
    <dbReference type="NCBI Taxonomy" id="2761622"/>
    <lineage>
        <taxon>Bacteria</taxon>
        <taxon>Pseudomonadati</taxon>
        <taxon>Pseudomonadota</taxon>
        <taxon>Alphaproteobacteria</taxon>
        <taxon>Sphingomonadales</taxon>
        <taxon>Sphingomonadaceae</taxon>
        <taxon>Parasphingopyxis</taxon>
    </lineage>
</organism>
<gene>
    <name evidence="6" type="ORF">H6P80_07805</name>
</gene>
<keyword evidence="7" id="KW-1185">Reference proteome</keyword>
<dbReference type="Gene3D" id="1.20.120.550">
    <property type="entry name" value="Membrane associated eicosanoid/glutathione metabolism-like domain"/>
    <property type="match status" value="1"/>
</dbReference>
<keyword evidence="2 5" id="KW-0812">Transmembrane</keyword>
<protein>
    <submittedName>
        <fullName evidence="6">MAPEG family protein</fullName>
    </submittedName>
</protein>
<dbReference type="Proteomes" id="UP000564378">
    <property type="component" value="Unassembled WGS sequence"/>
</dbReference>
<feature type="transmembrane region" description="Helical" evidence="5">
    <location>
        <begin position="6"/>
        <end position="22"/>
    </location>
</feature>
<evidence type="ECO:0000313" key="6">
    <source>
        <dbReference type="EMBL" id="MBC2777524.1"/>
    </source>
</evidence>
<evidence type="ECO:0000256" key="5">
    <source>
        <dbReference type="SAM" id="Phobius"/>
    </source>
</evidence>
<reference evidence="6 7" key="1">
    <citation type="submission" date="2020-08" db="EMBL/GenBank/DDBJ databases">
        <title>Draft genome sequence of Parasphingopyxis sp. GrpM-11.</title>
        <authorList>
            <person name="Oh J."/>
            <person name="Roh D.-H."/>
        </authorList>
    </citation>
    <scope>NUCLEOTIDE SEQUENCE [LARGE SCALE GENOMIC DNA]</scope>
    <source>
        <strain evidence="6 7">GrpM-11</strain>
    </source>
</reference>
<comment type="subcellular location">
    <subcellularLocation>
        <location evidence="1">Membrane</location>
    </subcellularLocation>
</comment>
<evidence type="ECO:0000256" key="2">
    <source>
        <dbReference type="ARBA" id="ARBA00022692"/>
    </source>
</evidence>
<dbReference type="PANTHER" id="PTHR35814:SF1">
    <property type="entry name" value="GLUTATHIONE S-TRANSFERASE-RELATED"/>
    <property type="match status" value="1"/>
</dbReference>
<evidence type="ECO:0000256" key="4">
    <source>
        <dbReference type="ARBA" id="ARBA00023136"/>
    </source>
</evidence>
<evidence type="ECO:0000256" key="3">
    <source>
        <dbReference type="ARBA" id="ARBA00022989"/>
    </source>
</evidence>
<feature type="transmembrane region" description="Helical" evidence="5">
    <location>
        <begin position="76"/>
        <end position="97"/>
    </location>
</feature>
<dbReference type="GO" id="GO:0016020">
    <property type="term" value="C:membrane"/>
    <property type="evidence" value="ECO:0007669"/>
    <property type="project" value="UniProtKB-SubCell"/>
</dbReference>
<dbReference type="PANTHER" id="PTHR35814">
    <property type="match status" value="1"/>
</dbReference>
<proteinExistence type="predicted"/>
<dbReference type="InterPro" id="IPR001129">
    <property type="entry name" value="Membr-assoc_MAPEG"/>
</dbReference>
<dbReference type="SUPFAM" id="SSF161084">
    <property type="entry name" value="MAPEG domain-like"/>
    <property type="match status" value="1"/>
</dbReference>
<evidence type="ECO:0000256" key="1">
    <source>
        <dbReference type="ARBA" id="ARBA00004370"/>
    </source>
</evidence>
<keyword evidence="4 5" id="KW-0472">Membrane</keyword>
<feature type="transmembrane region" description="Helical" evidence="5">
    <location>
        <begin position="109"/>
        <end position="131"/>
    </location>
</feature>
<dbReference type="EMBL" id="JACJVJ010000001">
    <property type="protein sequence ID" value="MBC2777524.1"/>
    <property type="molecule type" value="Genomic_DNA"/>
</dbReference>
<comment type="caution">
    <text evidence="6">The sequence shown here is derived from an EMBL/GenBank/DDBJ whole genome shotgun (WGS) entry which is preliminary data.</text>
</comment>
<dbReference type="AlphaFoldDB" id="A0A842I180"/>
<sequence length="136" mass="14661">MTLPVTAALAVAMAALLLLLAIDTVRQRLRVRAAFGTADDERLERASRAHGNLAEHAPLVVILVGLLEMSRANHMALLAIAGVFIIARVLHAIGLYMKGPENGPPWPRFVGVMLTWATIVVLCGWTFVMLLGNLAD</sequence>